<dbReference type="SUPFAM" id="SSF52218">
    <property type="entry name" value="Flavoproteins"/>
    <property type="match status" value="1"/>
</dbReference>
<dbReference type="STRING" id="679200.HMPREF9333_01494"/>
<organism evidence="2 3">
    <name type="scientific">Johnsonella ignava ATCC 51276</name>
    <dbReference type="NCBI Taxonomy" id="679200"/>
    <lineage>
        <taxon>Bacteria</taxon>
        <taxon>Bacillati</taxon>
        <taxon>Bacillota</taxon>
        <taxon>Clostridia</taxon>
        <taxon>Lachnospirales</taxon>
        <taxon>Lachnospiraceae</taxon>
        <taxon>Johnsonella</taxon>
    </lineage>
</organism>
<evidence type="ECO:0000313" key="2">
    <source>
        <dbReference type="EMBL" id="EHI55358.1"/>
    </source>
</evidence>
<dbReference type="AlphaFoldDB" id="G5GIV4"/>
<dbReference type="InterPro" id="IPR026816">
    <property type="entry name" value="Flavodoxin_dom"/>
</dbReference>
<name>G5GIV4_9FIRM</name>
<dbReference type="EMBL" id="ACZL01000023">
    <property type="protein sequence ID" value="EHI55358.1"/>
    <property type="molecule type" value="Genomic_DNA"/>
</dbReference>
<dbReference type="Proteomes" id="UP000003011">
    <property type="component" value="Unassembled WGS sequence"/>
</dbReference>
<dbReference type="InterPro" id="IPR052200">
    <property type="entry name" value="Protoporphyrinogen_IX_DH"/>
</dbReference>
<dbReference type="Gene3D" id="3.40.50.360">
    <property type="match status" value="1"/>
</dbReference>
<dbReference type="GO" id="GO:0010181">
    <property type="term" value="F:FMN binding"/>
    <property type="evidence" value="ECO:0007669"/>
    <property type="project" value="TreeGrafter"/>
</dbReference>
<dbReference type="GO" id="GO:0070819">
    <property type="term" value="F:menaquinone-dependent protoporphyrinogen oxidase activity"/>
    <property type="evidence" value="ECO:0007669"/>
    <property type="project" value="TreeGrafter"/>
</dbReference>
<sequence>MKTAIVYASVHHGNTKKVIDAMVKGYEVDLIDAAKDADRDLSSYDLIGFASGIYYSKFHASVLDYIAEKLPENKDIFFVCTKGAGSKFKLPKSAEEALEGKNPNIKGGYSCKGYDTFGPFKLIGGLAKGHPDASELEEARKFFEKLYKGL</sequence>
<evidence type="ECO:0000259" key="1">
    <source>
        <dbReference type="Pfam" id="PF12724"/>
    </source>
</evidence>
<comment type="caution">
    <text evidence="2">The sequence shown here is derived from an EMBL/GenBank/DDBJ whole genome shotgun (WGS) entry which is preliminary data.</text>
</comment>
<keyword evidence="3" id="KW-1185">Reference proteome</keyword>
<dbReference type="RefSeq" id="WP_005541172.1">
    <property type="nucleotide sequence ID" value="NZ_JH378833.1"/>
</dbReference>
<dbReference type="HOGENOM" id="CLU_105338_0_0_9"/>
<accession>G5GIV4</accession>
<dbReference type="PANTHER" id="PTHR38030:SF2">
    <property type="entry name" value="PROTOPORPHYRINOGEN IX DEHYDROGENASE [QUINONE]"/>
    <property type="match status" value="1"/>
</dbReference>
<dbReference type="eggNOG" id="COG0716">
    <property type="taxonomic scope" value="Bacteria"/>
</dbReference>
<evidence type="ECO:0000313" key="3">
    <source>
        <dbReference type="Proteomes" id="UP000003011"/>
    </source>
</evidence>
<dbReference type="GO" id="GO:0006783">
    <property type="term" value="P:heme biosynthetic process"/>
    <property type="evidence" value="ECO:0007669"/>
    <property type="project" value="TreeGrafter"/>
</dbReference>
<reference evidence="2 3" key="1">
    <citation type="submission" date="2011-08" db="EMBL/GenBank/DDBJ databases">
        <title>The Genome Sequence of Johnsonella ignava ATCC 51276.</title>
        <authorList>
            <consortium name="The Broad Institute Genome Sequencing Platform"/>
            <person name="Earl A."/>
            <person name="Ward D."/>
            <person name="Feldgarden M."/>
            <person name="Gevers D."/>
            <person name="Izard J."/>
            <person name="Blanton J.M."/>
            <person name="Baranova O.V."/>
            <person name="Dewhirst F.E."/>
            <person name="Young S.K."/>
            <person name="Zeng Q."/>
            <person name="Gargeya S."/>
            <person name="Fitzgerald M."/>
            <person name="Haas B."/>
            <person name="Abouelleil A."/>
            <person name="Alvarado L."/>
            <person name="Arachchi H.M."/>
            <person name="Berlin A."/>
            <person name="Brown A."/>
            <person name="Chapman S.B."/>
            <person name="Chen Z."/>
            <person name="Dunbar C."/>
            <person name="Freedman E."/>
            <person name="Gearin G."/>
            <person name="Gellesch M."/>
            <person name="Goldberg J."/>
            <person name="Griggs A."/>
            <person name="Gujja S."/>
            <person name="Heiman D."/>
            <person name="Howarth C."/>
            <person name="Larson L."/>
            <person name="Lui A."/>
            <person name="MacDonald P.J.P."/>
            <person name="Montmayeur A."/>
            <person name="Murphy C."/>
            <person name="Neiman D."/>
            <person name="Pearson M."/>
            <person name="Priest M."/>
            <person name="Roberts A."/>
            <person name="Saif S."/>
            <person name="Shea T."/>
            <person name="Shenoy N."/>
            <person name="Sisk P."/>
            <person name="Stolte C."/>
            <person name="Sykes S."/>
            <person name="Wortman J."/>
            <person name="Nusbaum C."/>
            <person name="Birren B."/>
        </authorList>
    </citation>
    <scope>NUCLEOTIDE SEQUENCE [LARGE SCALE GENOMIC DNA]</scope>
    <source>
        <strain evidence="2 3">ATCC 51276</strain>
    </source>
</reference>
<dbReference type="Pfam" id="PF12724">
    <property type="entry name" value="Flavodoxin_5"/>
    <property type="match status" value="1"/>
</dbReference>
<dbReference type="OrthoDB" id="4564047at2"/>
<dbReference type="InterPro" id="IPR029039">
    <property type="entry name" value="Flavoprotein-like_sf"/>
</dbReference>
<gene>
    <name evidence="2" type="ORF">HMPREF9333_01494</name>
</gene>
<feature type="domain" description="Flavodoxin" evidence="1">
    <location>
        <begin position="5"/>
        <end position="80"/>
    </location>
</feature>
<dbReference type="PANTHER" id="PTHR38030">
    <property type="entry name" value="PROTOPORPHYRINOGEN IX DEHYDROGENASE [MENAQUINONE]"/>
    <property type="match status" value="1"/>
</dbReference>
<proteinExistence type="predicted"/>
<protein>
    <recommendedName>
        <fullName evidence="1">Flavodoxin domain-containing protein</fullName>
    </recommendedName>
</protein>
<dbReference type="PATRIC" id="fig|679200.3.peg.1581"/>